<feature type="region of interest" description="Disordered" evidence="1">
    <location>
        <begin position="298"/>
        <end position="378"/>
    </location>
</feature>
<name>A0AAV0CJ86_9ASTE</name>
<dbReference type="PANTHER" id="PTHR31923">
    <property type="entry name" value="BSD DOMAIN-CONTAINING PROTEIN"/>
    <property type="match status" value="1"/>
</dbReference>
<evidence type="ECO:0008006" key="5">
    <source>
        <dbReference type="Google" id="ProtNLM"/>
    </source>
</evidence>
<dbReference type="EMBL" id="CAMAPF010001084">
    <property type="protein sequence ID" value="CAH9145751.1"/>
    <property type="molecule type" value="Genomic_DNA"/>
</dbReference>
<sequence>MSSWFSLPIPFKSPEDDDNPTATDPKLPALFRGVASFLAPPPANSTSAAEGGDDRFVADSSQAIAGIRNDLVEIGESFKSSLSLFSSNKAVSEISKLASNFLKFEDDVVKGELEEDQEEEEDDMIGITDEVVDFVRTISERPQLWTDFPISLPKDFHISDNQKQHVENIEQLVPCLGSLKQKLSNHLTDGQFWMIYFILLIPRLDENDLETLSSPEIVEAREMLLQQLRSKKNTDSVPTNELETVERPSDGENQLPSTDTAVEPSSAVLAVEAITHLNMKQGNKDDAEDVSFSDLEDDDDAAASADKDSGTMASHNKKASSSSESHEWIQLNENSKVRTGQQTTGQSTSHGKDKESEGEESGDWLTVDDTDFDSLAAV</sequence>
<proteinExistence type="predicted"/>
<evidence type="ECO:0000313" key="4">
    <source>
        <dbReference type="Proteomes" id="UP001152523"/>
    </source>
</evidence>
<feature type="compositionally biased region" description="Polar residues" evidence="1">
    <location>
        <begin position="251"/>
        <end position="260"/>
    </location>
</feature>
<evidence type="ECO:0000313" key="2">
    <source>
        <dbReference type="EMBL" id="CAH9076154.1"/>
    </source>
</evidence>
<accession>A0AAV0CJ86</accession>
<dbReference type="EMBL" id="CAMAPF010000030">
    <property type="protein sequence ID" value="CAH9076154.1"/>
    <property type="molecule type" value="Genomic_DNA"/>
</dbReference>
<dbReference type="SUPFAM" id="SSF140383">
    <property type="entry name" value="BSD domain-like"/>
    <property type="match status" value="1"/>
</dbReference>
<dbReference type="PANTHER" id="PTHR31923:SF9">
    <property type="entry name" value="BSD DOMAIN-CONTAINING PROTEIN"/>
    <property type="match status" value="1"/>
</dbReference>
<gene>
    <name evidence="3" type="ORF">CEPIT_LOCUS42456</name>
    <name evidence="2" type="ORF">CEPIT_LOCUS5785</name>
</gene>
<comment type="caution">
    <text evidence="2">The sequence shown here is derived from an EMBL/GenBank/DDBJ whole genome shotgun (WGS) entry which is preliminary data.</text>
</comment>
<evidence type="ECO:0000256" key="1">
    <source>
        <dbReference type="SAM" id="MobiDB-lite"/>
    </source>
</evidence>
<keyword evidence="4" id="KW-1185">Reference proteome</keyword>
<organism evidence="2 4">
    <name type="scientific">Cuscuta epithymum</name>
    <dbReference type="NCBI Taxonomy" id="186058"/>
    <lineage>
        <taxon>Eukaryota</taxon>
        <taxon>Viridiplantae</taxon>
        <taxon>Streptophyta</taxon>
        <taxon>Embryophyta</taxon>
        <taxon>Tracheophyta</taxon>
        <taxon>Spermatophyta</taxon>
        <taxon>Magnoliopsida</taxon>
        <taxon>eudicotyledons</taxon>
        <taxon>Gunneridae</taxon>
        <taxon>Pentapetalae</taxon>
        <taxon>asterids</taxon>
        <taxon>lamiids</taxon>
        <taxon>Solanales</taxon>
        <taxon>Convolvulaceae</taxon>
        <taxon>Cuscuteae</taxon>
        <taxon>Cuscuta</taxon>
        <taxon>Cuscuta subgen. Cuscuta</taxon>
    </lineage>
</organism>
<protein>
    <recommendedName>
        <fullName evidence="5">BSD domain-containing protein</fullName>
    </recommendedName>
</protein>
<feature type="compositionally biased region" description="Acidic residues" evidence="1">
    <location>
        <begin position="356"/>
        <end position="372"/>
    </location>
</feature>
<dbReference type="InterPro" id="IPR035925">
    <property type="entry name" value="BSD_dom_sf"/>
</dbReference>
<dbReference type="AlphaFoldDB" id="A0AAV0CJ86"/>
<evidence type="ECO:0000313" key="3">
    <source>
        <dbReference type="EMBL" id="CAH9145751.1"/>
    </source>
</evidence>
<feature type="region of interest" description="Disordered" evidence="1">
    <location>
        <begin position="229"/>
        <end position="262"/>
    </location>
</feature>
<feature type="region of interest" description="Disordered" evidence="1">
    <location>
        <begin position="1"/>
        <end position="26"/>
    </location>
</feature>
<reference evidence="2" key="1">
    <citation type="submission" date="2022-07" db="EMBL/GenBank/DDBJ databases">
        <authorList>
            <person name="Macas J."/>
            <person name="Novak P."/>
            <person name="Neumann P."/>
        </authorList>
    </citation>
    <scope>NUCLEOTIDE SEQUENCE</scope>
</reference>
<dbReference type="Proteomes" id="UP001152523">
    <property type="component" value="Unassembled WGS sequence"/>
</dbReference>
<feature type="compositionally biased region" description="Low complexity" evidence="1">
    <location>
        <begin position="339"/>
        <end position="349"/>
    </location>
</feature>